<evidence type="ECO:0000313" key="2">
    <source>
        <dbReference type="EMBL" id="KEQ25325.1"/>
    </source>
</evidence>
<protein>
    <recommendedName>
        <fullName evidence="1">H repeat-associated protein N-terminal domain-containing protein</fullName>
    </recommendedName>
</protein>
<keyword evidence="3" id="KW-1185">Reference proteome</keyword>
<dbReference type="InterPro" id="IPR032806">
    <property type="entry name" value="YbfD_N"/>
</dbReference>
<evidence type="ECO:0000313" key="3">
    <source>
        <dbReference type="Proteomes" id="UP000028123"/>
    </source>
</evidence>
<dbReference type="OrthoDB" id="9815086at2"/>
<proteinExistence type="predicted"/>
<accession>A0A081P3Q2</accession>
<dbReference type="AlphaFoldDB" id="A0A081P3Q2"/>
<dbReference type="EMBL" id="JNVM01000011">
    <property type="protein sequence ID" value="KEQ25325.1"/>
    <property type="molecule type" value="Genomic_DNA"/>
</dbReference>
<feature type="domain" description="H repeat-associated protein N-terminal" evidence="1">
    <location>
        <begin position="7"/>
        <end position="67"/>
    </location>
</feature>
<sequence length="100" mass="10797">MGFVINWNKVLIVAVLAIIGDARMYANMETFAEVREEWLRTFLELPGGCLSHDTFGDILSAVDPTYLVAGTRSCGKMKAALAVGMGQKTSTSCVILPLIS</sequence>
<organism evidence="2 3">
    <name type="scientific">Paenibacillus tyrfis</name>
    <dbReference type="NCBI Taxonomy" id="1501230"/>
    <lineage>
        <taxon>Bacteria</taxon>
        <taxon>Bacillati</taxon>
        <taxon>Bacillota</taxon>
        <taxon>Bacilli</taxon>
        <taxon>Bacillales</taxon>
        <taxon>Paenibacillaceae</taxon>
        <taxon>Paenibacillus</taxon>
    </lineage>
</organism>
<comment type="caution">
    <text evidence="2">The sequence shown here is derived from an EMBL/GenBank/DDBJ whole genome shotgun (WGS) entry which is preliminary data.</text>
</comment>
<dbReference type="eggNOG" id="COG5433">
    <property type="taxonomic scope" value="Bacteria"/>
</dbReference>
<gene>
    <name evidence="2" type="ORF">ET33_04540</name>
</gene>
<name>A0A081P3Q2_9BACL</name>
<dbReference type="Pfam" id="PF13808">
    <property type="entry name" value="DDE_Tnp_1_assoc"/>
    <property type="match status" value="1"/>
</dbReference>
<dbReference type="RefSeq" id="WP_036683076.1">
    <property type="nucleotide sequence ID" value="NZ_JNVM01000011.1"/>
</dbReference>
<evidence type="ECO:0000259" key="1">
    <source>
        <dbReference type="Pfam" id="PF13808"/>
    </source>
</evidence>
<dbReference type="Proteomes" id="UP000028123">
    <property type="component" value="Unassembled WGS sequence"/>
</dbReference>
<reference evidence="2 3" key="1">
    <citation type="submission" date="2014-06" db="EMBL/GenBank/DDBJ databases">
        <title>Draft genome sequence of Paenibacillus sp. MSt1.</title>
        <authorList>
            <person name="Aw Y.K."/>
            <person name="Ong K.S."/>
            <person name="Gan H.M."/>
            <person name="Lee S.M."/>
        </authorList>
    </citation>
    <scope>NUCLEOTIDE SEQUENCE [LARGE SCALE GENOMIC DNA]</scope>
    <source>
        <strain evidence="2 3">MSt1</strain>
    </source>
</reference>